<gene>
    <name evidence="1" type="ORF">OSCT_0694</name>
</gene>
<reference evidence="1 2" key="1">
    <citation type="journal article" date="2011" name="J. Bacteriol.">
        <title>Draft genome sequence of the anoxygenic filamentous phototrophic bacterium Oscillochloris trichoides subsp. DG-6.</title>
        <authorList>
            <person name="Kuznetsov B.B."/>
            <person name="Ivanovsky R.N."/>
            <person name="Keppen O.I."/>
            <person name="Sukhacheva M.V."/>
            <person name="Bumazhkin B.K."/>
            <person name="Patutina E.O."/>
            <person name="Beletsky A.V."/>
            <person name="Mardanov A.V."/>
            <person name="Baslerov R.V."/>
            <person name="Panteleeva A.N."/>
            <person name="Kolganova T.V."/>
            <person name="Ravin N.V."/>
            <person name="Skryabin K.G."/>
        </authorList>
    </citation>
    <scope>NUCLEOTIDE SEQUENCE [LARGE SCALE GENOMIC DNA]</scope>
    <source>
        <strain evidence="1 2">DG-6</strain>
    </source>
</reference>
<dbReference type="Proteomes" id="UP000054010">
    <property type="component" value="Unassembled WGS sequence"/>
</dbReference>
<accession>E1IBJ3</accession>
<protein>
    <submittedName>
        <fullName evidence="1">Uncharacterized protein</fullName>
    </submittedName>
</protein>
<comment type="caution">
    <text evidence="1">The sequence shown here is derived from an EMBL/GenBank/DDBJ whole genome shotgun (WGS) entry which is preliminary data.</text>
</comment>
<dbReference type="AlphaFoldDB" id="E1IBJ3"/>
<sequence>MFLLVLLLSACGAPSALEPPDPRLATLPTDLPAEAVVIPPVPSDPALLEAWADPQVRWRALAEQAARLDGASPQAITDEIATLDAAWQEGLALAAHARAHGYAVADSAVIAEIAWRMIARSHPLRADPAREAAETAAWVEVWQGSATGPAVVTGRLLASAVVA</sequence>
<keyword evidence="2" id="KW-1185">Reference proteome</keyword>
<evidence type="ECO:0000313" key="2">
    <source>
        <dbReference type="Proteomes" id="UP000054010"/>
    </source>
</evidence>
<evidence type="ECO:0000313" key="1">
    <source>
        <dbReference type="EMBL" id="EFO81412.1"/>
    </source>
</evidence>
<proteinExistence type="predicted"/>
<organism evidence="1 2">
    <name type="scientific">Oscillochloris trichoides DG-6</name>
    <dbReference type="NCBI Taxonomy" id="765420"/>
    <lineage>
        <taxon>Bacteria</taxon>
        <taxon>Bacillati</taxon>
        <taxon>Chloroflexota</taxon>
        <taxon>Chloroflexia</taxon>
        <taxon>Chloroflexales</taxon>
        <taxon>Chloroflexineae</taxon>
        <taxon>Oscillochloridaceae</taxon>
        <taxon>Oscillochloris</taxon>
    </lineage>
</organism>
<dbReference type="STRING" id="765420.OSCT_0694"/>
<dbReference type="HOGENOM" id="CLU_1625424_0_0_0"/>
<dbReference type="EMBL" id="ADVR01000012">
    <property type="protein sequence ID" value="EFO81412.1"/>
    <property type="molecule type" value="Genomic_DNA"/>
</dbReference>
<name>E1IBJ3_9CHLR</name>